<feature type="transmembrane region" description="Helical" evidence="1">
    <location>
        <begin position="74"/>
        <end position="97"/>
    </location>
</feature>
<evidence type="ECO:0000313" key="2">
    <source>
        <dbReference type="EMBL" id="AFU58948.1"/>
    </source>
</evidence>
<evidence type="ECO:0000256" key="1">
    <source>
        <dbReference type="SAM" id="Phobius"/>
    </source>
</evidence>
<organism evidence="2 3">
    <name type="scientific">Nitrososphaera gargensis (strain Ga9.2)</name>
    <dbReference type="NCBI Taxonomy" id="1237085"/>
    <lineage>
        <taxon>Archaea</taxon>
        <taxon>Nitrososphaerota</taxon>
        <taxon>Nitrososphaeria</taxon>
        <taxon>Nitrososphaerales</taxon>
        <taxon>Nitrososphaeraceae</taxon>
        <taxon>Nitrososphaera</taxon>
    </lineage>
</organism>
<protein>
    <submittedName>
        <fullName evidence="2">Uncharacterized protein</fullName>
    </submittedName>
</protein>
<feature type="transmembrane region" description="Helical" evidence="1">
    <location>
        <begin position="7"/>
        <end position="24"/>
    </location>
</feature>
<sequence>MTLSERGGEIAAIIGIILVAFFFYTHQAWCTGFFTSASASTEAFLLYGSILTGMAEPVARLATGRRNISRLPELATSIFWIVSSVWLFYVFPFNFAHFADVVPEFLRFLVSWITNDIARILFILGILGGVAFISVNVMLYLKVRRLLHQQAVPSS</sequence>
<accession>K0IIQ1</accession>
<dbReference type="BioCyc" id="CNIT1237085:G1324-2014-MONOMER"/>
<dbReference type="HOGENOM" id="CLU_1691593_0_0_2"/>
<keyword evidence="3" id="KW-1185">Reference proteome</keyword>
<dbReference type="RefSeq" id="WP_015019483.1">
    <property type="nucleotide sequence ID" value="NC_018719.1"/>
</dbReference>
<dbReference type="InParanoid" id="K0IIQ1"/>
<name>K0IIQ1_NITGG</name>
<feature type="transmembrane region" description="Helical" evidence="1">
    <location>
        <begin position="117"/>
        <end position="141"/>
    </location>
</feature>
<dbReference type="AlphaFoldDB" id="K0IIQ1"/>
<evidence type="ECO:0000313" key="3">
    <source>
        <dbReference type="Proteomes" id="UP000008037"/>
    </source>
</evidence>
<keyword evidence="1" id="KW-0812">Transmembrane</keyword>
<gene>
    <name evidence="2" type="ordered locus">Ngar_c20160</name>
</gene>
<dbReference type="EMBL" id="CP002408">
    <property type="protein sequence ID" value="AFU58948.1"/>
    <property type="molecule type" value="Genomic_DNA"/>
</dbReference>
<dbReference type="KEGG" id="nga:Ngar_c20160"/>
<feature type="transmembrane region" description="Helical" evidence="1">
    <location>
        <begin position="44"/>
        <end position="62"/>
    </location>
</feature>
<dbReference type="OrthoDB" id="379709at2157"/>
<reference evidence="2 3" key="1">
    <citation type="journal article" date="2012" name="Environ. Microbiol.">
        <title>The genome of the ammonia-oxidizing Candidatus Nitrososphaera gargensis: insights into metabolic versatility and environmental adaptations.</title>
        <authorList>
            <person name="Spang A."/>
            <person name="Poehlein A."/>
            <person name="Offre P."/>
            <person name="Zumbragel S."/>
            <person name="Haider S."/>
            <person name="Rychlik N."/>
            <person name="Nowka B."/>
            <person name="Schmeisser C."/>
            <person name="Lebedeva E.V."/>
            <person name="Rattei T."/>
            <person name="Bohm C."/>
            <person name="Schmid M."/>
            <person name="Galushko A."/>
            <person name="Hatzenpichler R."/>
            <person name="Weinmaier T."/>
            <person name="Daniel R."/>
            <person name="Schleper C."/>
            <person name="Spieck E."/>
            <person name="Streit W."/>
            <person name="Wagner M."/>
        </authorList>
    </citation>
    <scope>NUCLEOTIDE SEQUENCE [LARGE SCALE GENOMIC DNA]</scope>
    <source>
        <strain evidence="3">Ga9.2</strain>
    </source>
</reference>
<dbReference type="GeneID" id="13795879"/>
<proteinExistence type="predicted"/>
<keyword evidence="1" id="KW-0472">Membrane</keyword>
<keyword evidence="1" id="KW-1133">Transmembrane helix</keyword>
<dbReference type="Proteomes" id="UP000008037">
    <property type="component" value="Chromosome"/>
</dbReference>